<protein>
    <recommendedName>
        <fullName evidence="3">DDE Tnp4 domain-containing protein</fullName>
    </recommendedName>
</protein>
<sequence length="310" mass="36232">MTIGLNSFLVLGFTHINVDIDRRKQFVLKDGSSAIYNENKKEKWLSIYGTNPHAAYNVWKSIRKQAEKQKITTKYFFWTMQFLKSKDPKRTVANTINVDRNIFAAWVKKVLLLIQANHHKWISWNMRLPNCSATYKYKTTTDGVDFITHEHRKGHENVKTKNRKNFDPKMYSHKFKHSGWRYEVCVSIYNDAIVWINGPFKAGENNDLGIFIKPGGLRDALRAHSEVTIADNLYKGHKEASYRSKGNKKWKKQKARVLARHESVNSRLKAFGRLDSSFYCKKNEHRTIFIASAVFVQADMQFKPLMDSFE</sequence>
<reference evidence="1 2" key="1">
    <citation type="journal article" date="2021" name="Sci. Rep.">
        <title>The genome of the diatom Chaetoceros tenuissimus carries an ancient integrated fragment of an extant virus.</title>
        <authorList>
            <person name="Hongo Y."/>
            <person name="Kimura K."/>
            <person name="Takaki Y."/>
            <person name="Yoshida Y."/>
            <person name="Baba S."/>
            <person name="Kobayashi G."/>
            <person name="Nagasaki K."/>
            <person name="Hano T."/>
            <person name="Tomaru Y."/>
        </authorList>
    </citation>
    <scope>NUCLEOTIDE SEQUENCE [LARGE SCALE GENOMIC DNA]</scope>
    <source>
        <strain evidence="1 2">NIES-3715</strain>
    </source>
</reference>
<dbReference type="EMBL" id="BLLK01000019">
    <property type="protein sequence ID" value="GFH43853.1"/>
    <property type="molecule type" value="Genomic_DNA"/>
</dbReference>
<organism evidence="1 2">
    <name type="scientific">Chaetoceros tenuissimus</name>
    <dbReference type="NCBI Taxonomy" id="426638"/>
    <lineage>
        <taxon>Eukaryota</taxon>
        <taxon>Sar</taxon>
        <taxon>Stramenopiles</taxon>
        <taxon>Ochrophyta</taxon>
        <taxon>Bacillariophyta</taxon>
        <taxon>Coscinodiscophyceae</taxon>
        <taxon>Chaetocerotophycidae</taxon>
        <taxon>Chaetocerotales</taxon>
        <taxon>Chaetocerotaceae</taxon>
        <taxon>Chaetoceros</taxon>
    </lineage>
</organism>
<keyword evidence="2" id="KW-1185">Reference proteome</keyword>
<comment type="caution">
    <text evidence="1">The sequence shown here is derived from an EMBL/GenBank/DDBJ whole genome shotgun (WGS) entry which is preliminary data.</text>
</comment>
<dbReference type="Proteomes" id="UP001054902">
    <property type="component" value="Unassembled WGS sequence"/>
</dbReference>
<dbReference type="AlphaFoldDB" id="A0AAD3CDL9"/>
<evidence type="ECO:0008006" key="3">
    <source>
        <dbReference type="Google" id="ProtNLM"/>
    </source>
</evidence>
<proteinExistence type="predicted"/>
<evidence type="ECO:0000313" key="1">
    <source>
        <dbReference type="EMBL" id="GFH43853.1"/>
    </source>
</evidence>
<name>A0AAD3CDL9_9STRA</name>
<evidence type="ECO:0000313" key="2">
    <source>
        <dbReference type="Proteomes" id="UP001054902"/>
    </source>
</evidence>
<accession>A0AAD3CDL9</accession>
<gene>
    <name evidence="1" type="ORF">CTEN210_00326</name>
</gene>